<dbReference type="PANTHER" id="PTHR42044">
    <property type="entry name" value="DUF676 DOMAIN-CONTAINING PROTEIN-RELATED"/>
    <property type="match status" value="1"/>
</dbReference>
<dbReference type="EMBL" id="BAAFSV010000003">
    <property type="protein sequence ID" value="GAB1316154.1"/>
    <property type="molecule type" value="Genomic_DNA"/>
</dbReference>
<name>A0ABQ0GEQ7_9PEZI</name>
<keyword evidence="1" id="KW-1133">Transmembrane helix</keyword>
<accession>A0ABQ0GEQ7</accession>
<keyword evidence="1" id="KW-0812">Transmembrane</keyword>
<dbReference type="GeneID" id="98177107"/>
<evidence type="ECO:0000256" key="1">
    <source>
        <dbReference type="SAM" id="Phobius"/>
    </source>
</evidence>
<dbReference type="RefSeq" id="XP_070917885.1">
    <property type="nucleotide sequence ID" value="XM_071061784.1"/>
</dbReference>
<gene>
    <name evidence="2" type="ORF">MFIFM68171_06364</name>
</gene>
<evidence type="ECO:0000313" key="3">
    <source>
        <dbReference type="Proteomes" id="UP001628179"/>
    </source>
</evidence>
<comment type="caution">
    <text evidence="2">The sequence shown here is derived from an EMBL/GenBank/DDBJ whole genome shotgun (WGS) entry which is preliminary data.</text>
</comment>
<feature type="transmembrane region" description="Helical" evidence="1">
    <location>
        <begin position="121"/>
        <end position="140"/>
    </location>
</feature>
<evidence type="ECO:0000313" key="2">
    <source>
        <dbReference type="EMBL" id="GAB1316154.1"/>
    </source>
</evidence>
<dbReference type="Proteomes" id="UP001628179">
    <property type="component" value="Unassembled WGS sequence"/>
</dbReference>
<keyword evidence="3" id="KW-1185">Reference proteome</keyword>
<dbReference type="PANTHER" id="PTHR42044:SF2">
    <property type="entry name" value="DUF676 DOMAIN-CONTAINING PROTEIN"/>
    <property type="match status" value="1"/>
</dbReference>
<proteinExistence type="predicted"/>
<protein>
    <submittedName>
        <fullName evidence="2">Uncharacterized protein</fullName>
    </submittedName>
</protein>
<sequence length="516" mass="56015">MPRLSRTPSPAVSPTTIPQAKMKPAIMMPTVAAPVTYIPPLRDGACGTTPRSQQPLWTVARHELTQMLRMMPALCWAMLVQRKHVSWADRAAMAVHTLLACLEMAVMLTAVPLWLVLPGAVFAAWVCACAGMVMALCWVVNGKEQMYQYAAASEGWMMGQETDDEKWMFLGGMGTSSRHCHRQTLPALSRLFGRPMTCICLRTYGMPFDMVAVMLQRCIPIPSQARRNLYSQMRCALLDDSMNRCVVLAHNDSAIIVSQAVAQLCADVTAEKLAKLEIYTVGAAACEFVMPLGNLNTEPEPVHPSSDVPDDNQGIHVEHFAMTDDPFAQLGVLQSVRQNMDGRFCGGVFIMNNTNAPPTSPRKPAGHRAVPSYSGLTMEEYLTALFPAQMRTGAAVQSSVLDSVMTVDRDCAEKREIAAMSNYHAASQARRGGSGAGGGGKRLSWTGLGLTNVTTPGAHRNGMNLGLVALEMARKGCKNCDGHRGREVTWLVRYVNVEVGGAKQAADGVNGMRRTS</sequence>
<feature type="transmembrane region" description="Helical" evidence="1">
    <location>
        <begin position="91"/>
        <end position="115"/>
    </location>
</feature>
<keyword evidence="1" id="KW-0472">Membrane</keyword>
<reference evidence="2 3" key="1">
    <citation type="submission" date="2024-09" db="EMBL/GenBank/DDBJ databases">
        <title>Itraconazole resistance in Madurella fahalii resulting from another homologue of gene encoding cytochrome P450 14-alpha sterol demethylase (CYP51).</title>
        <authorList>
            <person name="Yoshioka I."/>
            <person name="Fahal A.H."/>
            <person name="Kaneko S."/>
            <person name="Yaguchi T."/>
        </authorList>
    </citation>
    <scope>NUCLEOTIDE SEQUENCE [LARGE SCALE GENOMIC DNA]</scope>
    <source>
        <strain evidence="2 3">IFM 68171</strain>
    </source>
</reference>
<organism evidence="2 3">
    <name type="scientific">Madurella fahalii</name>
    <dbReference type="NCBI Taxonomy" id="1157608"/>
    <lineage>
        <taxon>Eukaryota</taxon>
        <taxon>Fungi</taxon>
        <taxon>Dikarya</taxon>
        <taxon>Ascomycota</taxon>
        <taxon>Pezizomycotina</taxon>
        <taxon>Sordariomycetes</taxon>
        <taxon>Sordariomycetidae</taxon>
        <taxon>Sordariales</taxon>
        <taxon>Sordariales incertae sedis</taxon>
        <taxon>Madurella</taxon>
    </lineage>
</organism>